<evidence type="ECO:0000313" key="3">
    <source>
        <dbReference type="Proteomes" id="UP000253509"/>
    </source>
</evidence>
<keyword evidence="3" id="KW-1185">Reference proteome</keyword>
<dbReference type="PROSITE" id="PS51704">
    <property type="entry name" value="GP_PDE"/>
    <property type="match status" value="1"/>
</dbReference>
<evidence type="ECO:0000313" key="2">
    <source>
        <dbReference type="EMBL" id="RBP71644.1"/>
    </source>
</evidence>
<dbReference type="EMBL" id="QNSB01000005">
    <property type="protein sequence ID" value="RBP71644.1"/>
    <property type="molecule type" value="Genomic_DNA"/>
</dbReference>
<protein>
    <submittedName>
        <fullName evidence="2">Glycerophosphoryl diester phosphodiesterase</fullName>
    </submittedName>
</protein>
<dbReference type="SUPFAM" id="SSF51695">
    <property type="entry name" value="PLC-like phosphodiesterases"/>
    <property type="match status" value="1"/>
</dbReference>
<dbReference type="GO" id="GO:0006629">
    <property type="term" value="P:lipid metabolic process"/>
    <property type="evidence" value="ECO:0007669"/>
    <property type="project" value="InterPro"/>
</dbReference>
<evidence type="ECO:0000259" key="1">
    <source>
        <dbReference type="PROSITE" id="PS51704"/>
    </source>
</evidence>
<dbReference type="Proteomes" id="UP000253509">
    <property type="component" value="Unassembled WGS sequence"/>
</dbReference>
<accession>A0A366IL00</accession>
<dbReference type="InterPro" id="IPR017946">
    <property type="entry name" value="PLC-like_Pdiesterase_TIM-brl"/>
</dbReference>
<reference evidence="2 3" key="1">
    <citation type="submission" date="2018-06" db="EMBL/GenBank/DDBJ databases">
        <title>Freshwater and sediment microbial communities from various areas in North America, analyzing microbe dynamics in response to fracking.</title>
        <authorList>
            <person name="Lamendella R."/>
        </authorList>
    </citation>
    <scope>NUCLEOTIDE SEQUENCE [LARGE SCALE GENOMIC DNA]</scope>
    <source>
        <strain evidence="2 3">3b_TX</strain>
    </source>
</reference>
<dbReference type="CDD" id="cd08561">
    <property type="entry name" value="GDPD_cytoplasmic_ScUgpQ2_like"/>
    <property type="match status" value="1"/>
</dbReference>
<dbReference type="RefSeq" id="WP_113904139.1">
    <property type="nucleotide sequence ID" value="NZ_QNSB01000005.1"/>
</dbReference>
<dbReference type="Pfam" id="PF03009">
    <property type="entry name" value="GDPD"/>
    <property type="match status" value="1"/>
</dbReference>
<dbReference type="InterPro" id="IPR030395">
    <property type="entry name" value="GP_PDE_dom"/>
</dbReference>
<comment type="caution">
    <text evidence="2">The sequence shown here is derived from an EMBL/GenBank/DDBJ whole genome shotgun (WGS) entry which is preliminary data.</text>
</comment>
<dbReference type="Gene3D" id="3.20.20.190">
    <property type="entry name" value="Phosphatidylinositol (PI) phosphodiesterase"/>
    <property type="match status" value="1"/>
</dbReference>
<organism evidence="2 3">
    <name type="scientific">Brevibacterium celere</name>
    <dbReference type="NCBI Taxonomy" id="225845"/>
    <lineage>
        <taxon>Bacteria</taxon>
        <taxon>Bacillati</taxon>
        <taxon>Actinomycetota</taxon>
        <taxon>Actinomycetes</taxon>
        <taxon>Micrococcales</taxon>
        <taxon>Brevibacteriaceae</taxon>
        <taxon>Brevibacterium</taxon>
    </lineage>
</organism>
<dbReference type="AlphaFoldDB" id="A0A366IL00"/>
<name>A0A366IL00_9MICO</name>
<dbReference type="PANTHER" id="PTHR43805">
    <property type="entry name" value="GLYCEROPHOSPHORYL DIESTER PHOSPHODIESTERASE"/>
    <property type="match status" value="1"/>
</dbReference>
<dbReference type="GO" id="GO:0008081">
    <property type="term" value="F:phosphoric diester hydrolase activity"/>
    <property type="evidence" value="ECO:0007669"/>
    <property type="project" value="InterPro"/>
</dbReference>
<proteinExistence type="predicted"/>
<dbReference type="PANTHER" id="PTHR43805:SF1">
    <property type="entry name" value="GP-PDE DOMAIN-CONTAINING PROTEIN"/>
    <property type="match status" value="1"/>
</dbReference>
<gene>
    <name evidence="2" type="ORF">DFO65_105249</name>
</gene>
<feature type="domain" description="GP-PDE" evidence="1">
    <location>
        <begin position="5"/>
        <end position="239"/>
    </location>
</feature>
<sequence>MNSQAEVIAHRGGRWPGMSENTAEAFAAAASAGVEWMETDVHASADGVLFAAHDEDLARIAGRPQRIGELTADELDTIDLVGGGRLPRMAELFSALPDARWNIDVKSARSIPATVRTIRRAGAEERVRLASFHSSTLRRLREALPGTATSAGTGEAVACVAALLSGLPAHPPADLDALQLPLRVRGVRVITPRLVARAHARGLLVHVWTVNDPADMRRLLAVGVDGIVTDEVALALSVLRASGE</sequence>